<dbReference type="EMBL" id="CP064815">
    <property type="protein sequence ID" value="QPG76005.1"/>
    <property type="molecule type" value="Genomic_DNA"/>
</dbReference>
<dbReference type="PANTHER" id="PTHR28533">
    <property type="entry name" value="PROTEIN PBN1"/>
    <property type="match status" value="1"/>
</dbReference>
<dbReference type="GeneID" id="62196791"/>
<evidence type="ECO:0000256" key="3">
    <source>
        <dbReference type="ARBA" id="ARBA00010345"/>
    </source>
</evidence>
<evidence type="ECO:0000256" key="1">
    <source>
        <dbReference type="ARBA" id="ARBA00004643"/>
    </source>
</evidence>
<keyword evidence="8 11" id="KW-1133">Transmembrane helix</keyword>
<evidence type="ECO:0000256" key="8">
    <source>
        <dbReference type="ARBA" id="ARBA00022989"/>
    </source>
</evidence>
<evidence type="ECO:0000256" key="11">
    <source>
        <dbReference type="RuleBase" id="RU366056"/>
    </source>
</evidence>
<dbReference type="RefSeq" id="XP_038779570.1">
    <property type="nucleotide sequence ID" value="XM_038923642.1"/>
</dbReference>
<keyword evidence="7 11" id="KW-0256">Endoplasmic reticulum</keyword>
<dbReference type="GO" id="GO:0005789">
    <property type="term" value="C:endoplasmic reticulum membrane"/>
    <property type="evidence" value="ECO:0007669"/>
    <property type="project" value="UniProtKB-SubCell"/>
</dbReference>
<proteinExistence type="inferred from homology"/>
<dbReference type="AlphaFoldDB" id="A0A875S6S1"/>
<comment type="similarity">
    <text evidence="3 11">Belongs to the PIGX family.</text>
</comment>
<evidence type="ECO:0000256" key="2">
    <source>
        <dbReference type="ARBA" id="ARBA00004687"/>
    </source>
</evidence>
<feature type="transmembrane region" description="Helical" evidence="11">
    <location>
        <begin position="495"/>
        <end position="513"/>
    </location>
</feature>
<dbReference type="InterPro" id="IPR042322">
    <property type="entry name" value="Pbn1"/>
</dbReference>
<keyword evidence="5 11" id="KW-0337">GPI-anchor biosynthesis</keyword>
<accession>A0A875S6S1</accession>
<name>A0A875S6S1_EENNA</name>
<reference evidence="12" key="1">
    <citation type="submission" date="2020-10" db="EMBL/GenBank/DDBJ databases">
        <authorList>
            <person name="Roach M.J.R."/>
        </authorList>
    </citation>
    <scope>NUCLEOTIDE SEQUENCE</scope>
    <source>
        <strain evidence="12">CBS 1945</strain>
    </source>
</reference>
<keyword evidence="10" id="KW-0325">Glycoprotein</keyword>
<organism evidence="12 13">
    <name type="scientific">Eeniella nana</name>
    <name type="common">Yeast</name>
    <name type="synonym">Brettanomyces nanus</name>
    <dbReference type="NCBI Taxonomy" id="13502"/>
    <lineage>
        <taxon>Eukaryota</taxon>
        <taxon>Fungi</taxon>
        <taxon>Dikarya</taxon>
        <taxon>Ascomycota</taxon>
        <taxon>Saccharomycotina</taxon>
        <taxon>Pichiomycetes</taxon>
        <taxon>Pichiales</taxon>
        <taxon>Pichiaceae</taxon>
        <taxon>Brettanomyces</taxon>
    </lineage>
</organism>
<comment type="function">
    <text evidence="11">Required for proper folding and/or the stability of a subset of proteins in the endoplasmic reticulum. Component of glycosylphosphatidylinositol-mannosyltransferase 1 which transfers the first of the 4 mannoses in the GPI-anchor precursors during GPI-anchor biosynthesis. Probably acts by stabilizing the mannosyltransferase GPI14.</text>
</comment>
<dbReference type="InterPro" id="IPR013233">
    <property type="entry name" value="PIG-X/PBN1"/>
</dbReference>
<dbReference type="UniPathway" id="UPA00196"/>
<dbReference type="Pfam" id="PF08320">
    <property type="entry name" value="PIG-X"/>
    <property type="match status" value="1"/>
</dbReference>
<dbReference type="OrthoDB" id="5546453at2759"/>
<dbReference type="Proteomes" id="UP000662931">
    <property type="component" value="Chromosome 4"/>
</dbReference>
<dbReference type="PANTHER" id="PTHR28533:SF1">
    <property type="entry name" value="PROTEIN PBN1"/>
    <property type="match status" value="1"/>
</dbReference>
<comment type="pathway">
    <text evidence="2 11">Glycolipid biosynthesis; glycosylphosphatidylinositol-anchor biosynthesis.</text>
</comment>
<evidence type="ECO:0000256" key="9">
    <source>
        <dbReference type="ARBA" id="ARBA00023136"/>
    </source>
</evidence>
<keyword evidence="13" id="KW-1185">Reference proteome</keyword>
<dbReference type="GO" id="GO:1990529">
    <property type="term" value="C:glycosylphosphatidylinositol-mannosyltransferase I complex"/>
    <property type="evidence" value="ECO:0007669"/>
    <property type="project" value="TreeGrafter"/>
</dbReference>
<evidence type="ECO:0000313" key="12">
    <source>
        <dbReference type="EMBL" id="QPG76005.1"/>
    </source>
</evidence>
<evidence type="ECO:0000256" key="6">
    <source>
        <dbReference type="ARBA" id="ARBA00022692"/>
    </source>
</evidence>
<dbReference type="GO" id="GO:0000030">
    <property type="term" value="F:mannosyltransferase activity"/>
    <property type="evidence" value="ECO:0007669"/>
    <property type="project" value="TreeGrafter"/>
</dbReference>
<evidence type="ECO:0000256" key="7">
    <source>
        <dbReference type="ARBA" id="ARBA00022824"/>
    </source>
</evidence>
<dbReference type="GO" id="GO:0006506">
    <property type="term" value="P:GPI anchor biosynthetic process"/>
    <property type="evidence" value="ECO:0007669"/>
    <property type="project" value="UniProtKB-UniPathway"/>
</dbReference>
<keyword evidence="9 11" id="KW-0472">Membrane</keyword>
<protein>
    <recommendedName>
        <fullName evidence="4 11">Protein PBN1</fullName>
    </recommendedName>
</protein>
<comment type="subcellular location">
    <subcellularLocation>
        <location evidence="11">Endoplasmic reticulum membrane</location>
        <topology evidence="11">Single-pass membrane protein</topology>
    </subcellularLocation>
    <subcellularLocation>
        <location evidence="1">Endoplasmic reticulum membrane</location>
        <topology evidence="1">Single-pass type III membrane protein</topology>
    </subcellularLocation>
</comment>
<evidence type="ECO:0000313" key="13">
    <source>
        <dbReference type="Proteomes" id="UP000662931"/>
    </source>
</evidence>
<evidence type="ECO:0000256" key="10">
    <source>
        <dbReference type="ARBA" id="ARBA00023180"/>
    </source>
</evidence>
<evidence type="ECO:0000256" key="5">
    <source>
        <dbReference type="ARBA" id="ARBA00022502"/>
    </source>
</evidence>
<sequence>MTPIKQRSIIFLQDPSYIELFVKSIEQDDRDITIPASTKFKVSRQEKITIPYSEIDDRMADLFEKVQLMDVRFSENLRGCKDSPGETGQTIFNDFENMNELGLSIEVAPQTADSFEQYKYLSELTIDQVMRMLRIQDDNSLIFFQEWFKKNVFRIEDQGCSNIAQMIALRLWNALLKRNVELPVRLPDLETLSGVELVLGGKDKQEASLFLYWQTVNRPTIISKKYVRQETAELESELAIFYSTSKESWDYNPPLSGLRMKIDKEKYTDDNKMLKFVPTMVYASPTHNTLYGYQSKHELLHPIGMHPTYKISILNGDAKFPFEPLQSHGEGSCSLMFQLDVPKQIILDKYQLEHLKGKSFIDFHVHNGGMNLELPDYRIEEWGGSLTAELDESYITSHNESFEIPLHLRYGKPLGSYEEFSMPKGELYWQCQMKDANQIVEAEESFYNEKNRLGIDKFGQNMMFYHVQDMESSCSNSLQLKIPTADLKDAYSNELWTLIFVIAGTLYIIVATVRK</sequence>
<dbReference type="SMART" id="SM00780">
    <property type="entry name" value="PIG-X"/>
    <property type="match status" value="1"/>
</dbReference>
<evidence type="ECO:0000256" key="4">
    <source>
        <dbReference type="ARBA" id="ARBA00020410"/>
    </source>
</evidence>
<dbReference type="KEGG" id="bnn:FOA43_003391"/>
<keyword evidence="6 11" id="KW-0812">Transmembrane</keyword>
<gene>
    <name evidence="12" type="ORF">FOA43_003391</name>
</gene>